<gene>
    <name evidence="1" type="ORF">S06H3_10965</name>
</gene>
<dbReference type="AlphaFoldDB" id="X1N186"/>
<dbReference type="SUPFAM" id="SSF54593">
    <property type="entry name" value="Glyoxalase/Bleomycin resistance protein/Dihydroxybiphenyl dioxygenase"/>
    <property type="match status" value="1"/>
</dbReference>
<sequence length="52" mass="5715">MGAISPTLAVRNVKQTIEFYKNSLGFKMGLAFPNADNPEYADLSKDGMALMF</sequence>
<reference evidence="1" key="1">
    <citation type="journal article" date="2014" name="Front. Microbiol.">
        <title>High frequency of phylogenetically diverse reductive dehalogenase-homologous genes in deep subseafloor sedimentary metagenomes.</title>
        <authorList>
            <person name="Kawai M."/>
            <person name="Futagami T."/>
            <person name="Toyoda A."/>
            <person name="Takaki Y."/>
            <person name="Nishi S."/>
            <person name="Hori S."/>
            <person name="Arai W."/>
            <person name="Tsubouchi T."/>
            <person name="Morono Y."/>
            <person name="Uchiyama I."/>
            <person name="Ito T."/>
            <person name="Fujiyama A."/>
            <person name="Inagaki F."/>
            <person name="Takami H."/>
        </authorList>
    </citation>
    <scope>NUCLEOTIDE SEQUENCE</scope>
    <source>
        <strain evidence="1">Expedition CK06-06</strain>
    </source>
</reference>
<name>X1N186_9ZZZZ</name>
<proteinExistence type="predicted"/>
<dbReference type="Gene3D" id="3.10.180.10">
    <property type="entry name" value="2,3-Dihydroxybiphenyl 1,2-Dioxygenase, domain 1"/>
    <property type="match status" value="1"/>
</dbReference>
<accession>X1N186</accession>
<dbReference type="EMBL" id="BARV01005202">
    <property type="protein sequence ID" value="GAI12369.1"/>
    <property type="molecule type" value="Genomic_DNA"/>
</dbReference>
<feature type="non-terminal residue" evidence="1">
    <location>
        <position position="52"/>
    </location>
</feature>
<evidence type="ECO:0000313" key="1">
    <source>
        <dbReference type="EMBL" id="GAI12369.1"/>
    </source>
</evidence>
<comment type="caution">
    <text evidence="1">The sequence shown here is derived from an EMBL/GenBank/DDBJ whole genome shotgun (WGS) entry which is preliminary data.</text>
</comment>
<organism evidence="1">
    <name type="scientific">marine sediment metagenome</name>
    <dbReference type="NCBI Taxonomy" id="412755"/>
    <lineage>
        <taxon>unclassified sequences</taxon>
        <taxon>metagenomes</taxon>
        <taxon>ecological metagenomes</taxon>
    </lineage>
</organism>
<evidence type="ECO:0008006" key="2">
    <source>
        <dbReference type="Google" id="ProtNLM"/>
    </source>
</evidence>
<protein>
    <recommendedName>
        <fullName evidence="2">Glyoxalase/fosfomycin resistance/dioxygenase domain-containing protein</fullName>
    </recommendedName>
</protein>
<dbReference type="InterPro" id="IPR029068">
    <property type="entry name" value="Glyas_Bleomycin-R_OHBP_Dase"/>
</dbReference>